<keyword evidence="7" id="KW-1208">Phospholipid metabolism</keyword>
<dbReference type="Gene3D" id="3.20.20.390">
    <property type="entry name" value="FMN-linked oxidoreductases"/>
    <property type="match status" value="1"/>
</dbReference>
<dbReference type="InterPro" id="IPR008205">
    <property type="entry name" value="GGGP_HepGP_synthase"/>
</dbReference>
<keyword evidence="4" id="KW-0460">Magnesium</keyword>
<dbReference type="Pfam" id="PF01884">
    <property type="entry name" value="PcrB"/>
    <property type="match status" value="1"/>
</dbReference>
<dbReference type="SUPFAM" id="SSF51395">
    <property type="entry name" value="FMN-linked oxidoreductases"/>
    <property type="match status" value="1"/>
</dbReference>
<organism evidence="8 9">
    <name type="scientific">Nannocystis exedens</name>
    <dbReference type="NCBI Taxonomy" id="54"/>
    <lineage>
        <taxon>Bacteria</taxon>
        <taxon>Pseudomonadati</taxon>
        <taxon>Myxococcota</taxon>
        <taxon>Polyangia</taxon>
        <taxon>Nannocystales</taxon>
        <taxon>Nannocystaceae</taxon>
        <taxon>Nannocystis</taxon>
    </lineage>
</organism>
<protein>
    <submittedName>
        <fullName evidence="8">Heptaprenylglyceryl phosphate synthase</fullName>
    </submittedName>
</protein>
<evidence type="ECO:0000256" key="1">
    <source>
        <dbReference type="ARBA" id="ARBA00022516"/>
    </source>
</evidence>
<sequence>MEQDRNFVFERYIPLLDPDSFSDLAFYRELERIGYRQVLLGGTGSADLPGLTMKLKEHTRLQVVLYPSGPDALAPADVVLLPDVMNSNSHYARPFGSGSVATAMHVARRGLNFIPLAYFIMGNSTARWYFDAFLVPSPKIILGYATYARMIGYRYFALDYEDPALAIDPGLIAALKQVPGLHLVISDEFDPASGREALHMGADTVVTPSDIFEDAGDPLRLAREFHDALLRPA</sequence>
<name>A0A1I2DT11_9BACT</name>
<keyword evidence="1" id="KW-0444">Lipid biosynthesis</keyword>
<accession>A0A1I2DT11</accession>
<evidence type="ECO:0000313" key="9">
    <source>
        <dbReference type="Proteomes" id="UP000199400"/>
    </source>
</evidence>
<keyword evidence="3" id="KW-0479">Metal-binding</keyword>
<evidence type="ECO:0000256" key="5">
    <source>
        <dbReference type="ARBA" id="ARBA00023098"/>
    </source>
</evidence>
<keyword evidence="6" id="KW-0594">Phospholipid biosynthesis</keyword>
<dbReference type="EMBL" id="FOMX01000020">
    <property type="protein sequence ID" value="SFE83568.1"/>
    <property type="molecule type" value="Genomic_DNA"/>
</dbReference>
<dbReference type="GO" id="GO:0046872">
    <property type="term" value="F:metal ion binding"/>
    <property type="evidence" value="ECO:0007669"/>
    <property type="project" value="UniProtKB-KW"/>
</dbReference>
<keyword evidence="9" id="KW-1185">Reference proteome</keyword>
<reference evidence="9" key="1">
    <citation type="submission" date="2016-10" db="EMBL/GenBank/DDBJ databases">
        <authorList>
            <person name="Varghese N."/>
            <person name="Submissions S."/>
        </authorList>
    </citation>
    <scope>NUCLEOTIDE SEQUENCE [LARGE SCALE GENOMIC DNA]</scope>
    <source>
        <strain evidence="9">ATCC 25963</strain>
    </source>
</reference>
<dbReference type="GO" id="GO:0008654">
    <property type="term" value="P:phospholipid biosynthetic process"/>
    <property type="evidence" value="ECO:0007669"/>
    <property type="project" value="UniProtKB-KW"/>
</dbReference>
<dbReference type="GO" id="GO:0016765">
    <property type="term" value="F:transferase activity, transferring alkyl or aryl (other than methyl) groups"/>
    <property type="evidence" value="ECO:0007669"/>
    <property type="project" value="InterPro"/>
</dbReference>
<proteinExistence type="predicted"/>
<evidence type="ECO:0000256" key="6">
    <source>
        <dbReference type="ARBA" id="ARBA00023209"/>
    </source>
</evidence>
<keyword evidence="2" id="KW-0808">Transferase</keyword>
<evidence type="ECO:0000256" key="4">
    <source>
        <dbReference type="ARBA" id="ARBA00022842"/>
    </source>
</evidence>
<dbReference type="AlphaFoldDB" id="A0A1I2DT11"/>
<evidence type="ECO:0000313" key="8">
    <source>
        <dbReference type="EMBL" id="SFE83568.1"/>
    </source>
</evidence>
<evidence type="ECO:0000256" key="7">
    <source>
        <dbReference type="ARBA" id="ARBA00023264"/>
    </source>
</evidence>
<dbReference type="STRING" id="54.SAMN02745121_05740"/>
<dbReference type="InterPro" id="IPR038597">
    <property type="entry name" value="GGGP/HepGP_synthase_sf"/>
</dbReference>
<dbReference type="RefSeq" id="WP_096327205.1">
    <property type="nucleotide sequence ID" value="NZ_FOMX01000020.1"/>
</dbReference>
<gene>
    <name evidence="8" type="ORF">SAMN02745121_05740</name>
</gene>
<evidence type="ECO:0000256" key="2">
    <source>
        <dbReference type="ARBA" id="ARBA00022679"/>
    </source>
</evidence>
<dbReference type="Proteomes" id="UP000199400">
    <property type="component" value="Unassembled WGS sequence"/>
</dbReference>
<keyword evidence="5" id="KW-0443">Lipid metabolism</keyword>
<evidence type="ECO:0000256" key="3">
    <source>
        <dbReference type="ARBA" id="ARBA00022723"/>
    </source>
</evidence>